<dbReference type="EMBL" id="VATY01000002">
    <property type="protein sequence ID" value="TMM57011.1"/>
    <property type="molecule type" value="Genomic_DNA"/>
</dbReference>
<accession>A0A5S3PQR9</accession>
<organism evidence="4 5">
    <name type="scientific">Maribacter algarum</name>
    <name type="common">ex Zhang et al. 2020</name>
    <dbReference type="NCBI Taxonomy" id="2578118"/>
    <lineage>
        <taxon>Bacteria</taxon>
        <taxon>Pseudomonadati</taxon>
        <taxon>Bacteroidota</taxon>
        <taxon>Flavobacteriia</taxon>
        <taxon>Flavobacteriales</taxon>
        <taxon>Flavobacteriaceae</taxon>
        <taxon>Maribacter</taxon>
    </lineage>
</organism>
<evidence type="ECO:0000256" key="2">
    <source>
        <dbReference type="SAM" id="SignalP"/>
    </source>
</evidence>
<feature type="signal peptide" evidence="2">
    <location>
        <begin position="1"/>
        <end position="18"/>
    </location>
</feature>
<proteinExistence type="predicted"/>
<dbReference type="PROSITE" id="PS51352">
    <property type="entry name" value="THIOREDOXIN_2"/>
    <property type="match status" value="1"/>
</dbReference>
<dbReference type="Proteomes" id="UP000310314">
    <property type="component" value="Unassembled WGS sequence"/>
</dbReference>
<keyword evidence="5" id="KW-1185">Reference proteome</keyword>
<dbReference type="AlphaFoldDB" id="A0A5S3PQR9"/>
<dbReference type="SUPFAM" id="SSF52833">
    <property type="entry name" value="Thioredoxin-like"/>
    <property type="match status" value="1"/>
</dbReference>
<dbReference type="Pfam" id="PF13899">
    <property type="entry name" value="Thioredoxin_7"/>
    <property type="match status" value="1"/>
</dbReference>
<dbReference type="RefSeq" id="WP_138657995.1">
    <property type="nucleotide sequence ID" value="NZ_VATY01000002.1"/>
</dbReference>
<dbReference type="OrthoDB" id="981626at2"/>
<dbReference type="InterPro" id="IPR013766">
    <property type="entry name" value="Thioredoxin_domain"/>
</dbReference>
<dbReference type="PANTHER" id="PTHR15337:SF11">
    <property type="entry name" value="THIOREDOXIN DOMAIN-CONTAINING PROTEIN"/>
    <property type="match status" value="1"/>
</dbReference>
<name>A0A5S3PQR9_9FLAO</name>
<evidence type="ECO:0000259" key="3">
    <source>
        <dbReference type="PROSITE" id="PS51352"/>
    </source>
</evidence>
<gene>
    <name evidence="4" type="ORF">FEE95_10995</name>
</gene>
<dbReference type="PANTHER" id="PTHR15337">
    <property type="entry name" value="ANTERIOR GRADIENT PROTEIN-RELATED"/>
    <property type="match status" value="1"/>
</dbReference>
<protein>
    <submittedName>
        <fullName evidence="4">Thioredoxin family protein</fullName>
    </submittedName>
</protein>
<sequence length="150" mass="17257">MKHLLLFLILPFFVSAQADKVNVADSQWLTNYDTAIETAIKNDKNVLVYFTGSDWCPPCKMLKKDLFESAEFLSLADKYVLLYIDIPMNRDILTPEQLQHNKDLSSKLNKKGSVPLVKILDKKGKELDMYSGYSMNGETSYHLNLIKKYQ</sequence>
<feature type="domain" description="Thioredoxin" evidence="3">
    <location>
        <begin position="4"/>
        <end position="150"/>
    </location>
</feature>
<keyword evidence="1 2" id="KW-0732">Signal</keyword>
<comment type="caution">
    <text evidence="4">The sequence shown here is derived from an EMBL/GenBank/DDBJ whole genome shotgun (WGS) entry which is preliminary data.</text>
</comment>
<evidence type="ECO:0000256" key="1">
    <source>
        <dbReference type="ARBA" id="ARBA00022729"/>
    </source>
</evidence>
<evidence type="ECO:0000313" key="4">
    <source>
        <dbReference type="EMBL" id="TMM57011.1"/>
    </source>
</evidence>
<reference evidence="4 5" key="1">
    <citation type="submission" date="2019-05" db="EMBL/GenBank/DDBJ databases">
        <authorList>
            <person name="Zhang J.-Y."/>
            <person name="Feg X."/>
            <person name="Du Z.-J."/>
        </authorList>
    </citation>
    <scope>NUCLEOTIDE SEQUENCE [LARGE SCALE GENOMIC DNA]</scope>
    <source>
        <strain evidence="4 5">RZ26</strain>
    </source>
</reference>
<evidence type="ECO:0000313" key="5">
    <source>
        <dbReference type="Proteomes" id="UP000310314"/>
    </source>
</evidence>
<dbReference type="Gene3D" id="3.40.30.10">
    <property type="entry name" value="Glutaredoxin"/>
    <property type="match status" value="1"/>
</dbReference>
<dbReference type="InterPro" id="IPR036249">
    <property type="entry name" value="Thioredoxin-like_sf"/>
</dbReference>
<dbReference type="CDD" id="cd02947">
    <property type="entry name" value="TRX_family"/>
    <property type="match status" value="1"/>
</dbReference>
<dbReference type="InterPro" id="IPR051099">
    <property type="entry name" value="AGR/TXD"/>
</dbReference>
<feature type="chain" id="PRO_5024302199" evidence="2">
    <location>
        <begin position="19"/>
        <end position="150"/>
    </location>
</feature>